<dbReference type="RefSeq" id="WP_173074946.1">
    <property type="nucleotide sequence ID" value="NZ_BLPG01000001.1"/>
</dbReference>
<dbReference type="InterPro" id="IPR036291">
    <property type="entry name" value="NAD(P)-bd_dom_sf"/>
</dbReference>
<feature type="domain" description="Gfo/Idh/MocA-like oxidoreductase N-terminal" evidence="4">
    <location>
        <begin position="8"/>
        <end position="111"/>
    </location>
</feature>
<sequence>MSEHPLPVALIGFGGAGAGLHAPLVGAHSAFALSVVVTRNQERQRAAKARFPAAQVGSDLTAAKGCAVAVVAVPPASRARIVDQLHDLGTHVVVDKPMATDLREAEQLLGHAPLAIFHNRRWDSDFLTLRRLQGEGAWAGPARLESRLQWWQPTVRDSWRNHPTGGGILLEVGPHLIDQAITLLGPVVDVYAELDARRPGAIAEDDVFLALRHADGSLSHLSMGPVGDAHSPRFELTAGGTRITLGTPDRQQEQLAEGLAPGDDTWGCRTPTTGSSEPDRSHPPLSTPSAGGGKPSTMPSSPGSARTPRHRCRHRRAWPRCESSTPPGARTLKGTLSHSWKDDRRWTRARRRQKRPTS</sequence>
<keyword evidence="7" id="KW-1185">Reference proteome</keyword>
<evidence type="ECO:0000259" key="4">
    <source>
        <dbReference type="Pfam" id="PF01408"/>
    </source>
</evidence>
<feature type="compositionally biased region" description="Basic residues" evidence="3">
    <location>
        <begin position="307"/>
        <end position="318"/>
    </location>
</feature>
<gene>
    <name evidence="6" type="ORF">Prum_014740</name>
</gene>
<dbReference type="PANTHER" id="PTHR43708">
    <property type="entry name" value="CONSERVED EXPRESSED OXIDOREDUCTASE (EUROFUNG)"/>
    <property type="match status" value="1"/>
</dbReference>
<protein>
    <submittedName>
        <fullName evidence="6">Oxidoreductase</fullName>
    </submittedName>
</protein>
<evidence type="ECO:0000313" key="6">
    <source>
        <dbReference type="EMBL" id="GFJ87832.1"/>
    </source>
</evidence>
<dbReference type="SUPFAM" id="SSF55347">
    <property type="entry name" value="Glyceraldehyde-3-phosphate dehydrogenase-like, C-terminal domain"/>
    <property type="match status" value="1"/>
</dbReference>
<dbReference type="EMBL" id="BLPG01000001">
    <property type="protein sequence ID" value="GFJ87832.1"/>
    <property type="molecule type" value="Genomic_DNA"/>
</dbReference>
<evidence type="ECO:0000313" key="7">
    <source>
        <dbReference type="Proteomes" id="UP000482960"/>
    </source>
</evidence>
<dbReference type="InterPro" id="IPR055170">
    <property type="entry name" value="GFO_IDH_MocA-like_dom"/>
</dbReference>
<feature type="compositionally biased region" description="Basic residues" evidence="3">
    <location>
        <begin position="347"/>
        <end position="358"/>
    </location>
</feature>
<comment type="caution">
    <text evidence="6">The sequence shown here is derived from an EMBL/GenBank/DDBJ whole genome shotgun (WGS) entry which is preliminary data.</text>
</comment>
<proteinExistence type="inferred from homology"/>
<dbReference type="Proteomes" id="UP000482960">
    <property type="component" value="Unassembled WGS sequence"/>
</dbReference>
<dbReference type="Gene3D" id="3.40.50.720">
    <property type="entry name" value="NAD(P)-binding Rossmann-like Domain"/>
    <property type="match status" value="1"/>
</dbReference>
<evidence type="ECO:0000256" key="1">
    <source>
        <dbReference type="ARBA" id="ARBA00010928"/>
    </source>
</evidence>
<dbReference type="Pfam" id="PF22725">
    <property type="entry name" value="GFO_IDH_MocA_C3"/>
    <property type="match status" value="1"/>
</dbReference>
<dbReference type="InterPro" id="IPR051317">
    <property type="entry name" value="Gfo/Idh/MocA_oxidoreduct"/>
</dbReference>
<reference evidence="6 7" key="1">
    <citation type="submission" date="2020-03" db="EMBL/GenBank/DDBJ databases">
        <title>Whole genome shotgun sequence of Phytohabitans rumicis NBRC 108638.</title>
        <authorList>
            <person name="Komaki H."/>
            <person name="Tamura T."/>
        </authorList>
    </citation>
    <scope>NUCLEOTIDE SEQUENCE [LARGE SCALE GENOMIC DNA]</scope>
    <source>
        <strain evidence="6 7">NBRC 108638</strain>
    </source>
</reference>
<reference evidence="6 7" key="2">
    <citation type="submission" date="2020-03" db="EMBL/GenBank/DDBJ databases">
        <authorList>
            <person name="Ichikawa N."/>
            <person name="Kimura A."/>
            <person name="Kitahashi Y."/>
            <person name="Uohara A."/>
        </authorList>
    </citation>
    <scope>NUCLEOTIDE SEQUENCE [LARGE SCALE GENOMIC DNA]</scope>
    <source>
        <strain evidence="6 7">NBRC 108638</strain>
    </source>
</reference>
<dbReference type="AlphaFoldDB" id="A0A6V8KRT2"/>
<dbReference type="Pfam" id="PF01408">
    <property type="entry name" value="GFO_IDH_MocA"/>
    <property type="match status" value="1"/>
</dbReference>
<organism evidence="6 7">
    <name type="scientific">Phytohabitans rumicis</name>
    <dbReference type="NCBI Taxonomy" id="1076125"/>
    <lineage>
        <taxon>Bacteria</taxon>
        <taxon>Bacillati</taxon>
        <taxon>Actinomycetota</taxon>
        <taxon>Actinomycetes</taxon>
        <taxon>Micromonosporales</taxon>
        <taxon>Micromonosporaceae</taxon>
    </lineage>
</organism>
<dbReference type="PANTHER" id="PTHR43708:SF5">
    <property type="entry name" value="CONSERVED EXPRESSED OXIDOREDUCTASE (EUROFUNG)-RELATED"/>
    <property type="match status" value="1"/>
</dbReference>
<accession>A0A6V8KRT2</accession>
<keyword evidence="2" id="KW-0560">Oxidoreductase</keyword>
<dbReference type="InterPro" id="IPR000683">
    <property type="entry name" value="Gfo/Idh/MocA-like_OxRdtase_N"/>
</dbReference>
<dbReference type="SUPFAM" id="SSF51735">
    <property type="entry name" value="NAD(P)-binding Rossmann-fold domains"/>
    <property type="match status" value="1"/>
</dbReference>
<feature type="domain" description="GFO/IDH/MocA-like oxidoreductase" evidence="5">
    <location>
        <begin position="126"/>
        <end position="236"/>
    </location>
</feature>
<evidence type="ECO:0000256" key="2">
    <source>
        <dbReference type="ARBA" id="ARBA00023002"/>
    </source>
</evidence>
<evidence type="ECO:0000256" key="3">
    <source>
        <dbReference type="SAM" id="MobiDB-lite"/>
    </source>
</evidence>
<comment type="similarity">
    <text evidence="1">Belongs to the Gfo/Idh/MocA family.</text>
</comment>
<dbReference type="Gene3D" id="3.30.360.10">
    <property type="entry name" value="Dihydrodipicolinate Reductase, domain 2"/>
    <property type="match status" value="1"/>
</dbReference>
<dbReference type="GO" id="GO:0000166">
    <property type="term" value="F:nucleotide binding"/>
    <property type="evidence" value="ECO:0007669"/>
    <property type="project" value="InterPro"/>
</dbReference>
<feature type="region of interest" description="Disordered" evidence="3">
    <location>
        <begin position="241"/>
        <end position="358"/>
    </location>
</feature>
<dbReference type="GO" id="GO:0016491">
    <property type="term" value="F:oxidoreductase activity"/>
    <property type="evidence" value="ECO:0007669"/>
    <property type="project" value="UniProtKB-KW"/>
</dbReference>
<name>A0A6V8KRT2_9ACTN</name>
<evidence type="ECO:0000259" key="5">
    <source>
        <dbReference type="Pfam" id="PF22725"/>
    </source>
</evidence>